<protein>
    <submittedName>
        <fullName evidence="1">Uncharacterized protein</fullName>
    </submittedName>
</protein>
<dbReference type="EMBL" id="MT951568">
    <property type="protein sequence ID" value="QOI69554.1"/>
    <property type="molecule type" value="Genomic_DNA"/>
</dbReference>
<organism evidence="1 2">
    <name type="scientific">Xanthomonas phage Xaa_vB_phi31</name>
    <dbReference type="NCBI Taxonomy" id="2776752"/>
    <lineage>
        <taxon>Viruses</taxon>
        <taxon>Duplodnaviria</taxon>
        <taxon>Heunggongvirae</taxon>
        <taxon>Uroviricota</taxon>
        <taxon>Caudoviricetes</taxon>
        <taxon>Autographivirales</taxon>
        <taxon>Autonotataviridae</taxon>
        <taxon>Gujervirinae</taxon>
        <taxon>Pazvirus</taxon>
        <taxon>Pazvirus 31</taxon>
    </lineage>
</organism>
<reference evidence="1" key="1">
    <citation type="submission" date="2020-08" db="EMBL/GenBank/DDBJ databases">
        <authorList>
            <person name="Nguyen N.T.T."/>
            <person name="Holtappels D."/>
            <person name="Doan T.T.K."/>
            <person name="Pham H.K.N."/>
            <person name="Wagemans J."/>
        </authorList>
    </citation>
    <scope>NUCLEOTIDE SEQUENCE</scope>
</reference>
<sequence>MSTSWLSTEASILTSATQTARHCVLTSKLTRNSG</sequence>
<evidence type="ECO:0000313" key="1">
    <source>
        <dbReference type="EMBL" id="QOI69554.1"/>
    </source>
</evidence>
<dbReference type="Proteomes" id="UP000671943">
    <property type="component" value="Segment"/>
</dbReference>
<accession>A0A868C0K9</accession>
<keyword evidence="2" id="KW-1185">Reference proteome</keyword>
<proteinExistence type="predicted"/>
<gene>
    <name evidence="1" type="ORF">XaavBphi31_57</name>
</gene>
<name>A0A868C0K9_9CAUD</name>
<evidence type="ECO:0000313" key="2">
    <source>
        <dbReference type="Proteomes" id="UP000671943"/>
    </source>
</evidence>